<proteinExistence type="predicted"/>
<accession>A0A1Y1YHW3</accession>
<feature type="domain" description="FAS1" evidence="2">
    <location>
        <begin position="48"/>
        <end position="176"/>
    </location>
</feature>
<evidence type="ECO:0000256" key="1">
    <source>
        <dbReference type="SAM" id="SignalP"/>
    </source>
</evidence>
<dbReference type="SUPFAM" id="SSF82153">
    <property type="entry name" value="FAS1 domain"/>
    <property type="match status" value="1"/>
</dbReference>
<dbReference type="GO" id="GO:0050839">
    <property type="term" value="F:cell adhesion molecule binding"/>
    <property type="evidence" value="ECO:0007669"/>
    <property type="project" value="TreeGrafter"/>
</dbReference>
<organism evidence="3 4">
    <name type="scientific">Basidiobolus meristosporus CBS 931.73</name>
    <dbReference type="NCBI Taxonomy" id="1314790"/>
    <lineage>
        <taxon>Eukaryota</taxon>
        <taxon>Fungi</taxon>
        <taxon>Fungi incertae sedis</taxon>
        <taxon>Zoopagomycota</taxon>
        <taxon>Entomophthoromycotina</taxon>
        <taxon>Basidiobolomycetes</taxon>
        <taxon>Basidiobolales</taxon>
        <taxon>Basidiobolaceae</taxon>
        <taxon>Basidiobolus</taxon>
    </lineage>
</organism>
<dbReference type="AlphaFoldDB" id="A0A1Y1YHW3"/>
<dbReference type="PANTHER" id="PTHR10900">
    <property type="entry name" value="PERIOSTIN-RELATED"/>
    <property type="match status" value="1"/>
</dbReference>
<dbReference type="GO" id="GO:0007155">
    <property type="term" value="P:cell adhesion"/>
    <property type="evidence" value="ECO:0007669"/>
    <property type="project" value="TreeGrafter"/>
</dbReference>
<dbReference type="InterPro" id="IPR050904">
    <property type="entry name" value="Adhesion/Biosynth-related"/>
</dbReference>
<evidence type="ECO:0000313" key="3">
    <source>
        <dbReference type="EMBL" id="ORX97627.1"/>
    </source>
</evidence>
<evidence type="ECO:0000313" key="4">
    <source>
        <dbReference type="Proteomes" id="UP000193498"/>
    </source>
</evidence>
<gene>
    <name evidence="3" type="ORF">K493DRAFT_314012</name>
</gene>
<keyword evidence="4" id="KW-1185">Reference proteome</keyword>
<protein>
    <submittedName>
        <fullName evidence="3">FAS1 domain-containing protein</fullName>
    </submittedName>
</protein>
<dbReference type="OrthoDB" id="5551751at2759"/>
<dbReference type="SMART" id="SM00554">
    <property type="entry name" value="FAS1"/>
    <property type="match status" value="1"/>
</dbReference>
<dbReference type="EMBL" id="MCFE01000129">
    <property type="protein sequence ID" value="ORX97627.1"/>
    <property type="molecule type" value="Genomic_DNA"/>
</dbReference>
<dbReference type="Pfam" id="PF02469">
    <property type="entry name" value="Fasciclin"/>
    <property type="match status" value="1"/>
</dbReference>
<reference evidence="3 4" key="1">
    <citation type="submission" date="2016-07" db="EMBL/GenBank/DDBJ databases">
        <title>Pervasive Adenine N6-methylation of Active Genes in Fungi.</title>
        <authorList>
            <consortium name="DOE Joint Genome Institute"/>
            <person name="Mondo S.J."/>
            <person name="Dannebaum R.O."/>
            <person name="Kuo R.C."/>
            <person name="Labutti K."/>
            <person name="Haridas S."/>
            <person name="Kuo A."/>
            <person name="Salamov A."/>
            <person name="Ahrendt S.R."/>
            <person name="Lipzen A."/>
            <person name="Sullivan W."/>
            <person name="Andreopoulos W.B."/>
            <person name="Clum A."/>
            <person name="Lindquist E."/>
            <person name="Daum C."/>
            <person name="Ramamoorthy G.K."/>
            <person name="Gryganskyi A."/>
            <person name="Culley D."/>
            <person name="Magnuson J.K."/>
            <person name="James T.Y."/>
            <person name="O'Malley M.A."/>
            <person name="Stajich J.E."/>
            <person name="Spatafora J.W."/>
            <person name="Visel A."/>
            <person name="Grigoriev I.V."/>
        </authorList>
    </citation>
    <scope>NUCLEOTIDE SEQUENCE [LARGE SCALE GENOMIC DNA]</scope>
    <source>
        <strain evidence="3 4">CBS 931.73</strain>
    </source>
</reference>
<dbReference type="InterPro" id="IPR000782">
    <property type="entry name" value="FAS1_domain"/>
</dbReference>
<dbReference type="GO" id="GO:0031012">
    <property type="term" value="C:extracellular matrix"/>
    <property type="evidence" value="ECO:0007669"/>
    <property type="project" value="TreeGrafter"/>
</dbReference>
<feature type="signal peptide" evidence="1">
    <location>
        <begin position="1"/>
        <end position="18"/>
    </location>
</feature>
<dbReference type="PANTHER" id="PTHR10900:SF77">
    <property type="entry name" value="FI19380P1"/>
    <property type="match status" value="1"/>
</dbReference>
<dbReference type="PROSITE" id="PS50213">
    <property type="entry name" value="FAS1"/>
    <property type="match status" value="1"/>
</dbReference>
<name>A0A1Y1YHW3_9FUNG</name>
<dbReference type="Proteomes" id="UP000193498">
    <property type="component" value="Unassembled WGS sequence"/>
</dbReference>
<dbReference type="GO" id="GO:0030198">
    <property type="term" value="P:extracellular matrix organization"/>
    <property type="evidence" value="ECO:0007669"/>
    <property type="project" value="TreeGrafter"/>
</dbReference>
<comment type="caution">
    <text evidence="3">The sequence shown here is derived from an EMBL/GenBank/DDBJ whole genome shotgun (WGS) entry which is preliminary data.</text>
</comment>
<dbReference type="Gene3D" id="2.30.180.10">
    <property type="entry name" value="FAS1 domain"/>
    <property type="match status" value="1"/>
</dbReference>
<dbReference type="GO" id="GO:0005615">
    <property type="term" value="C:extracellular space"/>
    <property type="evidence" value="ECO:0007669"/>
    <property type="project" value="TreeGrafter"/>
</dbReference>
<keyword evidence="1" id="KW-0732">Signal</keyword>
<feature type="chain" id="PRO_5013118797" evidence="1">
    <location>
        <begin position="19"/>
        <end position="177"/>
    </location>
</feature>
<dbReference type="STRING" id="1314790.A0A1Y1YHW3"/>
<dbReference type="InterPro" id="IPR036378">
    <property type="entry name" value="FAS1_dom_sf"/>
</dbReference>
<evidence type="ECO:0000259" key="2">
    <source>
        <dbReference type="PROSITE" id="PS50213"/>
    </source>
</evidence>
<dbReference type="InParanoid" id="A0A1Y1YHW3"/>
<sequence length="177" mass="19667">MRSHVYLLFLSLLSFIIASPIPDQYPFSNEPLVAQNHVGYVEVIQDGKPTLGDIIPTDKSLSTFLDALMRFPDLANAVFDVENELTIVAPVNAAFQKYNIVEHFDELHDIVASHIITRKVNKSSLKEGLEFPTLNSNQPVRVGRSNGGLVLNNKARFLEGGKEASNGNLYRIDTVFP</sequence>